<organism evidence="2 3">
    <name type="scientific">Venturia inaequalis</name>
    <name type="common">Apple scab fungus</name>
    <dbReference type="NCBI Taxonomy" id="5025"/>
    <lineage>
        <taxon>Eukaryota</taxon>
        <taxon>Fungi</taxon>
        <taxon>Dikarya</taxon>
        <taxon>Ascomycota</taxon>
        <taxon>Pezizomycotina</taxon>
        <taxon>Dothideomycetes</taxon>
        <taxon>Pleosporomycetidae</taxon>
        <taxon>Venturiales</taxon>
        <taxon>Venturiaceae</taxon>
        <taxon>Venturia</taxon>
    </lineage>
</organism>
<sequence length="794" mass="87381">MAKGAQCRTGALVGFDRTESTMDPASGQGDNAADSIQSAPSSLGIFTTNNHTQLANLNGPHRYSDALAAMNAEPEGTGDMGAWKLRAAQWTLEGLYYYEAQLYGNEVVANNAVSKPPGGVHKPIGPMPENVAYIWADRARVYCKDRPALPAPDDNNYKLAHRDVVSLHNAGYTLKEIGATVPRPPAKSQNIKENDPGKEPRDGAPRLGGRISERDQKFRERIGTFSPVIREQDSVKSENVYGVLQYKSFGNLFHGVLGTIDPFKFKWSPPQDPFHTSPDSNVQVFYDLPPPHDISEYDRKRIDRLREERGLKPLPSFTKFLNDCAPTFARYFLNTYKILRSPNVKQHFKCEQDVLDSIEEERISRWAEIKGWSGEEVAAANNTLLSVVEKASRRLARKRKGSGSSSPLASIQGKRARAESHGEGTLGLNMSHTARTLNQHARRQSTGGAIPARDTGFNSSPPQQFHSSPLRQVWSSPLANVRGHGTATFDQGSHYSANQFDRFNGPPTTPDRSGAIGGHFHQQGQVTTPTGGPYSTERDSPSQFARPDAWDSSFSMMDSSTSRPGHHGNHPSMGPAPPPPRYNPLNSDGTGAVGNTFARPLSYDQQHRSTQTQAPQYGYNLEHAAAGPNHPSWRTRLMNPEELAAALSNYRQETSSQADAFNRPSVHSEGMQAPGHGNVNAFQDGFASQVHQQSTGNNQQQGSHNVVVQVQNNINDPTQVANGASTAQDSVVPNDGGGYVLDPAVWLEENTDIFDDLDNDDLGNDGLDNDDLERRRLILEQQRRSLEQQRRSRR</sequence>
<comment type="caution">
    <text evidence="2">The sequence shown here is derived from an EMBL/GenBank/DDBJ whole genome shotgun (WGS) entry which is preliminary data.</text>
</comment>
<feature type="compositionally biased region" description="Basic and acidic residues" evidence="1">
    <location>
        <begin position="190"/>
        <end position="204"/>
    </location>
</feature>
<feature type="compositionally biased region" description="Polar residues" evidence="1">
    <location>
        <begin position="428"/>
        <end position="447"/>
    </location>
</feature>
<feature type="compositionally biased region" description="Polar residues" evidence="1">
    <location>
        <begin position="456"/>
        <end position="470"/>
    </location>
</feature>
<evidence type="ECO:0000313" key="2">
    <source>
        <dbReference type="EMBL" id="KAE9985920.1"/>
    </source>
</evidence>
<accession>A0A8H3VDG5</accession>
<feature type="region of interest" description="Disordered" evidence="1">
    <location>
        <begin position="484"/>
        <end position="582"/>
    </location>
</feature>
<feature type="region of interest" description="Disordered" evidence="1">
    <location>
        <begin position="178"/>
        <end position="216"/>
    </location>
</feature>
<evidence type="ECO:0000313" key="3">
    <source>
        <dbReference type="Proteomes" id="UP000447873"/>
    </source>
</evidence>
<dbReference type="EMBL" id="WNWS01000036">
    <property type="protein sequence ID" value="KAE9985920.1"/>
    <property type="molecule type" value="Genomic_DNA"/>
</dbReference>
<protein>
    <submittedName>
        <fullName evidence="2">Uncharacterized protein</fullName>
    </submittedName>
</protein>
<dbReference type="Proteomes" id="UP000447873">
    <property type="component" value="Unassembled WGS sequence"/>
</dbReference>
<gene>
    <name evidence="2" type="ORF">EG328_006760</name>
</gene>
<name>A0A8H3VDG5_VENIN</name>
<evidence type="ECO:0000256" key="1">
    <source>
        <dbReference type="SAM" id="MobiDB-lite"/>
    </source>
</evidence>
<feature type="compositionally biased region" description="Low complexity" evidence="1">
    <location>
        <begin position="551"/>
        <end position="562"/>
    </location>
</feature>
<feature type="compositionally biased region" description="Polar residues" evidence="1">
    <location>
        <begin position="488"/>
        <end position="501"/>
    </location>
</feature>
<dbReference type="AlphaFoldDB" id="A0A8H3VDG5"/>
<proteinExistence type="predicted"/>
<feature type="region of interest" description="Disordered" evidence="1">
    <location>
        <begin position="395"/>
        <end position="470"/>
    </location>
</feature>
<reference evidence="2 3" key="1">
    <citation type="submission" date="2018-12" db="EMBL/GenBank/DDBJ databases">
        <title>Venturia inaequalis Genome Resource.</title>
        <authorList>
            <person name="Lichtner F.J."/>
        </authorList>
    </citation>
    <scope>NUCLEOTIDE SEQUENCE [LARGE SCALE GENOMIC DNA]</scope>
    <source>
        <strain evidence="2 3">120213</strain>
    </source>
</reference>